<dbReference type="EMBL" id="BARW01019448">
    <property type="protein sequence ID" value="GAI95408.1"/>
    <property type="molecule type" value="Genomic_DNA"/>
</dbReference>
<sequence>TAGSAVGIAIIIVKSLLTAQFMKAALMRVAENFPGNPNK</sequence>
<proteinExistence type="predicted"/>
<comment type="caution">
    <text evidence="1">The sequence shown here is derived from an EMBL/GenBank/DDBJ whole genome shotgun (WGS) entry which is preliminary data.</text>
</comment>
<dbReference type="AlphaFoldDB" id="X1SR49"/>
<accession>X1SR49</accession>
<organism evidence="1">
    <name type="scientific">marine sediment metagenome</name>
    <dbReference type="NCBI Taxonomy" id="412755"/>
    <lineage>
        <taxon>unclassified sequences</taxon>
        <taxon>metagenomes</taxon>
        <taxon>ecological metagenomes</taxon>
    </lineage>
</organism>
<reference evidence="1" key="1">
    <citation type="journal article" date="2014" name="Front. Microbiol.">
        <title>High frequency of phylogenetically diverse reductive dehalogenase-homologous genes in deep subseafloor sedimentary metagenomes.</title>
        <authorList>
            <person name="Kawai M."/>
            <person name="Futagami T."/>
            <person name="Toyoda A."/>
            <person name="Takaki Y."/>
            <person name="Nishi S."/>
            <person name="Hori S."/>
            <person name="Arai W."/>
            <person name="Tsubouchi T."/>
            <person name="Morono Y."/>
            <person name="Uchiyama I."/>
            <person name="Ito T."/>
            <person name="Fujiyama A."/>
            <person name="Inagaki F."/>
            <person name="Takami H."/>
        </authorList>
    </citation>
    <scope>NUCLEOTIDE SEQUENCE</scope>
    <source>
        <strain evidence="1">Expedition CK06-06</strain>
    </source>
</reference>
<evidence type="ECO:0000313" key="1">
    <source>
        <dbReference type="EMBL" id="GAI95408.1"/>
    </source>
</evidence>
<gene>
    <name evidence="1" type="ORF">S12H4_33056</name>
</gene>
<feature type="non-terminal residue" evidence="1">
    <location>
        <position position="1"/>
    </location>
</feature>
<name>X1SR49_9ZZZZ</name>
<protein>
    <submittedName>
        <fullName evidence="1">Uncharacterized protein</fullName>
    </submittedName>
</protein>